<accession>A0A510K6L0</accession>
<sequence>MKKIFLMLLLVFCVVSCELKKAQEAYDKKEYLESMKIVLKYFEKYPNKLEKIKPEVKNDLMGKFSNIVNIYEGKAYNGNFDEKIEGYSSLGQIYMLMDKYLISQQFTDFTQKHNLSSIYENYENMISQRIRSNIDRMSYENIYKMIKKDYNKHIEFTEELMASNISSGKMAIYREVNKKMTKSKADKLIELAQKYEYSDKYREAEKLYLEASKTYSRYDENYRQAKDKHFEIKRKADLIDAEKNYNLGLSKAREGTKASYRKATEYFEKAARFIPDYKNSKELARKYEEMGNIDYYISDCPNSIENSISSSLSKIGRRKMSSSYADVVISCNIDTNYRVYAESPRTQRHTETRQTRDASDTYVSKQYIFEEIKKISTETMDVRYRINLSGMTNRNFSGNFSLKNEYSETIYTGDVPENYKSVREVPLGRNEMKNKAYNTMEQKTHMELEELVRVIKNL</sequence>
<dbReference type="SUPFAM" id="SSF48452">
    <property type="entry name" value="TPR-like"/>
    <property type="match status" value="1"/>
</dbReference>
<protein>
    <recommendedName>
        <fullName evidence="3">Tetratricopeptide repeat protein</fullName>
    </recommendedName>
</protein>
<reference evidence="1 2" key="1">
    <citation type="submission" date="2019-07" db="EMBL/GenBank/DDBJ databases">
        <title>Complete Genome Sequence of Leptotrichia trevisanii Strain JMUB3870.</title>
        <authorList>
            <person name="Watanabe S."/>
            <person name="Cui L."/>
        </authorList>
    </citation>
    <scope>NUCLEOTIDE SEQUENCE [LARGE SCALE GENOMIC DNA]</scope>
    <source>
        <strain evidence="1 2">JMUB3870</strain>
    </source>
</reference>
<dbReference type="Proteomes" id="UP000422644">
    <property type="component" value="Chromosome"/>
</dbReference>
<evidence type="ECO:0008006" key="3">
    <source>
        <dbReference type="Google" id="ProtNLM"/>
    </source>
</evidence>
<proteinExistence type="predicted"/>
<dbReference type="AlphaFoldDB" id="A0A510K6L0"/>
<name>A0A510K6L0_9FUSO</name>
<keyword evidence="2" id="KW-1185">Reference proteome</keyword>
<evidence type="ECO:0000313" key="1">
    <source>
        <dbReference type="EMBL" id="BBM45453.1"/>
    </source>
</evidence>
<gene>
    <name evidence="1" type="ORF">JMUB3870_1572</name>
</gene>
<evidence type="ECO:0000313" key="2">
    <source>
        <dbReference type="Proteomes" id="UP000422644"/>
    </source>
</evidence>
<organism evidence="1 2">
    <name type="scientific">Leptotrichia trevisanii</name>
    <dbReference type="NCBI Taxonomy" id="109328"/>
    <lineage>
        <taxon>Bacteria</taxon>
        <taxon>Fusobacteriati</taxon>
        <taxon>Fusobacteriota</taxon>
        <taxon>Fusobacteriia</taxon>
        <taxon>Fusobacteriales</taxon>
        <taxon>Leptotrichiaceae</taxon>
        <taxon>Leptotrichia</taxon>
    </lineage>
</organism>
<dbReference type="InterPro" id="IPR011990">
    <property type="entry name" value="TPR-like_helical_dom_sf"/>
</dbReference>
<dbReference type="RefSeq" id="WP_155282869.1">
    <property type="nucleotide sequence ID" value="NZ_AP019831.1"/>
</dbReference>
<dbReference type="EMBL" id="AP019831">
    <property type="protein sequence ID" value="BBM45453.1"/>
    <property type="molecule type" value="Genomic_DNA"/>
</dbReference>
<dbReference type="Gene3D" id="1.25.40.10">
    <property type="entry name" value="Tetratricopeptide repeat domain"/>
    <property type="match status" value="1"/>
</dbReference>
<dbReference type="OrthoDB" id="80453at2"/>